<dbReference type="PROSITE" id="PS01128">
    <property type="entry name" value="SHIKIMATE_KINASE"/>
    <property type="match status" value="1"/>
</dbReference>
<keyword evidence="7 11" id="KW-0418">Kinase</keyword>
<dbReference type="Gene3D" id="3.40.50.300">
    <property type="entry name" value="P-loop containing nucleotide triphosphate hydrolases"/>
    <property type="match status" value="1"/>
</dbReference>
<dbReference type="RefSeq" id="WP_353648430.1">
    <property type="nucleotide sequence ID" value="NZ_CP159218.1"/>
</dbReference>
<dbReference type="Pfam" id="PF01202">
    <property type="entry name" value="SKI"/>
    <property type="match status" value="1"/>
</dbReference>
<keyword evidence="11" id="KW-0963">Cytoplasm</keyword>
<dbReference type="InterPro" id="IPR031322">
    <property type="entry name" value="Shikimate/glucono_kinase"/>
</dbReference>
<dbReference type="GO" id="GO:0008652">
    <property type="term" value="P:amino acid biosynthetic process"/>
    <property type="evidence" value="ECO:0007669"/>
    <property type="project" value="UniProtKB-KW"/>
</dbReference>
<evidence type="ECO:0000256" key="11">
    <source>
        <dbReference type="HAMAP-Rule" id="MF_00109"/>
    </source>
</evidence>
<comment type="catalytic activity">
    <reaction evidence="10 11">
        <text>shikimate + ATP = 3-phosphoshikimate + ADP + H(+)</text>
        <dbReference type="Rhea" id="RHEA:13121"/>
        <dbReference type="ChEBI" id="CHEBI:15378"/>
        <dbReference type="ChEBI" id="CHEBI:30616"/>
        <dbReference type="ChEBI" id="CHEBI:36208"/>
        <dbReference type="ChEBI" id="CHEBI:145989"/>
        <dbReference type="ChEBI" id="CHEBI:456216"/>
        <dbReference type="EC" id="2.7.1.71"/>
    </reaction>
</comment>
<dbReference type="PANTHER" id="PTHR21087">
    <property type="entry name" value="SHIKIMATE KINASE"/>
    <property type="match status" value="1"/>
</dbReference>
<keyword evidence="5 11" id="KW-0808">Transferase</keyword>
<organism evidence="12">
    <name type="scientific">Nakamurella sp. A5-74</name>
    <dbReference type="NCBI Taxonomy" id="3158264"/>
    <lineage>
        <taxon>Bacteria</taxon>
        <taxon>Bacillati</taxon>
        <taxon>Actinomycetota</taxon>
        <taxon>Actinomycetes</taxon>
        <taxon>Nakamurellales</taxon>
        <taxon>Nakamurellaceae</taxon>
        <taxon>Nakamurella</taxon>
    </lineage>
</organism>
<dbReference type="GO" id="GO:0009423">
    <property type="term" value="P:chorismate biosynthetic process"/>
    <property type="evidence" value="ECO:0007669"/>
    <property type="project" value="UniProtKB-UniRule"/>
</dbReference>
<dbReference type="PANTHER" id="PTHR21087:SF16">
    <property type="entry name" value="SHIKIMATE KINASE 1, CHLOROPLASTIC"/>
    <property type="match status" value="1"/>
</dbReference>
<name>A0AAU8DMC1_9ACTN</name>
<dbReference type="AlphaFoldDB" id="A0AAU8DMC1"/>
<evidence type="ECO:0000256" key="3">
    <source>
        <dbReference type="ARBA" id="ARBA00012154"/>
    </source>
</evidence>
<dbReference type="GO" id="GO:0005829">
    <property type="term" value="C:cytosol"/>
    <property type="evidence" value="ECO:0007669"/>
    <property type="project" value="TreeGrafter"/>
</dbReference>
<feature type="binding site" evidence="11">
    <location>
        <position position="17"/>
    </location>
    <ligand>
        <name>Mg(2+)</name>
        <dbReference type="ChEBI" id="CHEBI:18420"/>
    </ligand>
</feature>
<protein>
    <recommendedName>
        <fullName evidence="3 11">Shikimate kinase</fullName>
        <shortName evidence="11">SK</shortName>
        <ecNumber evidence="3 11">2.7.1.71</ecNumber>
    </recommendedName>
</protein>
<evidence type="ECO:0000256" key="1">
    <source>
        <dbReference type="ARBA" id="ARBA00004842"/>
    </source>
</evidence>
<comment type="subcellular location">
    <subcellularLocation>
        <location evidence="11">Cytoplasm</location>
    </subcellularLocation>
</comment>
<dbReference type="InterPro" id="IPR000623">
    <property type="entry name" value="Shikimate_kinase/TSH1"/>
</dbReference>
<dbReference type="InterPro" id="IPR023000">
    <property type="entry name" value="Shikimate_kinase_CS"/>
</dbReference>
<keyword evidence="8 11" id="KW-0067">ATP-binding</keyword>
<dbReference type="PRINTS" id="PR01100">
    <property type="entry name" value="SHIKIMTKNASE"/>
</dbReference>
<comment type="pathway">
    <text evidence="1 11">Metabolic intermediate biosynthesis; chorismate biosynthesis; chorismate from D-erythrose 4-phosphate and phosphoenolpyruvate: step 5/7.</text>
</comment>
<dbReference type="GO" id="GO:0005524">
    <property type="term" value="F:ATP binding"/>
    <property type="evidence" value="ECO:0007669"/>
    <property type="project" value="UniProtKB-UniRule"/>
</dbReference>
<feature type="binding site" evidence="11">
    <location>
        <position position="59"/>
    </location>
    <ligand>
        <name>substrate</name>
    </ligand>
</feature>
<dbReference type="EMBL" id="CP159218">
    <property type="protein sequence ID" value="XCG62815.1"/>
    <property type="molecule type" value="Genomic_DNA"/>
</dbReference>
<dbReference type="HAMAP" id="MF_00109">
    <property type="entry name" value="Shikimate_kinase"/>
    <property type="match status" value="1"/>
</dbReference>
<evidence type="ECO:0000256" key="9">
    <source>
        <dbReference type="ARBA" id="ARBA00023141"/>
    </source>
</evidence>
<accession>A0AAU8DMC1</accession>
<comment type="function">
    <text evidence="11">Catalyzes the specific phosphorylation of the 3-hydroxyl group of shikimic acid using ATP as a cosubstrate.</text>
</comment>
<evidence type="ECO:0000256" key="2">
    <source>
        <dbReference type="ARBA" id="ARBA00006997"/>
    </source>
</evidence>
<evidence type="ECO:0000256" key="6">
    <source>
        <dbReference type="ARBA" id="ARBA00022741"/>
    </source>
</evidence>
<dbReference type="GO" id="GO:0004765">
    <property type="term" value="F:shikimate kinase activity"/>
    <property type="evidence" value="ECO:0007669"/>
    <property type="project" value="UniProtKB-UniRule"/>
</dbReference>
<feature type="binding site" evidence="11">
    <location>
        <begin position="13"/>
        <end position="18"/>
    </location>
    <ligand>
        <name>ATP</name>
        <dbReference type="ChEBI" id="CHEBI:30616"/>
    </ligand>
</feature>
<keyword evidence="11" id="KW-0460">Magnesium</keyword>
<evidence type="ECO:0000256" key="5">
    <source>
        <dbReference type="ARBA" id="ARBA00022679"/>
    </source>
</evidence>
<evidence type="ECO:0000313" key="12">
    <source>
        <dbReference type="EMBL" id="XCG62815.1"/>
    </source>
</evidence>
<sequence>MSAPLVVLVGPPGAGKTSVGAALAALTGAPFRDVDADIEASSGRSIPDIFTLDGEDAFRALERAAVAAALTEHTGILSLGGGAVLDPGTRELLRGHRVAFLHVSMSQGVQRTGMATNRPLLVGINPRATFKALLDARLPLYREVASIEIATDILTVDEVAGRIAAELELAP</sequence>
<feature type="binding site" evidence="11">
    <location>
        <position position="35"/>
    </location>
    <ligand>
        <name>substrate</name>
    </ligand>
</feature>
<keyword evidence="6 11" id="KW-0547">Nucleotide-binding</keyword>
<comment type="cofactor">
    <cofactor evidence="11">
        <name>Mg(2+)</name>
        <dbReference type="ChEBI" id="CHEBI:18420"/>
    </cofactor>
    <text evidence="11">Binds 1 Mg(2+) ion per subunit.</text>
</comment>
<feature type="binding site" evidence="11">
    <location>
        <position position="81"/>
    </location>
    <ligand>
        <name>substrate</name>
    </ligand>
</feature>
<dbReference type="EC" id="2.7.1.71" evidence="3 11"/>
<evidence type="ECO:0000256" key="8">
    <source>
        <dbReference type="ARBA" id="ARBA00022840"/>
    </source>
</evidence>
<dbReference type="InterPro" id="IPR027417">
    <property type="entry name" value="P-loop_NTPase"/>
</dbReference>
<feature type="binding site" evidence="11">
    <location>
        <position position="118"/>
    </location>
    <ligand>
        <name>ATP</name>
        <dbReference type="ChEBI" id="CHEBI:30616"/>
    </ligand>
</feature>
<evidence type="ECO:0000256" key="4">
    <source>
        <dbReference type="ARBA" id="ARBA00022605"/>
    </source>
</evidence>
<comment type="caution">
    <text evidence="11">Lacks conserved residue(s) required for the propagation of feature annotation.</text>
</comment>
<gene>
    <name evidence="11" type="primary">aroK</name>
    <name evidence="12" type="ORF">ABLG96_16555</name>
</gene>
<keyword evidence="11" id="KW-0479">Metal-binding</keyword>
<proteinExistence type="inferred from homology"/>
<reference evidence="12" key="1">
    <citation type="submission" date="2024-05" db="EMBL/GenBank/DDBJ databases">
        <authorList>
            <person name="Cai S.Y."/>
            <person name="Jin L.M."/>
            <person name="Li H.R."/>
        </authorList>
    </citation>
    <scope>NUCLEOTIDE SEQUENCE</scope>
    <source>
        <strain evidence="12">A5-74</strain>
    </source>
</reference>
<keyword evidence="9 11" id="KW-0057">Aromatic amino acid biosynthesis</keyword>
<evidence type="ECO:0000256" key="10">
    <source>
        <dbReference type="ARBA" id="ARBA00048567"/>
    </source>
</evidence>
<comment type="subunit">
    <text evidence="11">Monomer.</text>
</comment>
<evidence type="ECO:0000256" key="7">
    <source>
        <dbReference type="ARBA" id="ARBA00022777"/>
    </source>
</evidence>
<comment type="similarity">
    <text evidence="2 11">Belongs to the shikimate kinase family.</text>
</comment>
<dbReference type="GO" id="GO:0000287">
    <property type="term" value="F:magnesium ion binding"/>
    <property type="evidence" value="ECO:0007669"/>
    <property type="project" value="UniProtKB-UniRule"/>
</dbReference>
<dbReference type="SUPFAM" id="SSF52540">
    <property type="entry name" value="P-loop containing nucleoside triphosphate hydrolases"/>
    <property type="match status" value="1"/>
</dbReference>
<keyword evidence="4 11" id="KW-0028">Amino-acid biosynthesis</keyword>
<dbReference type="CDD" id="cd00464">
    <property type="entry name" value="SK"/>
    <property type="match status" value="1"/>
</dbReference>
<feature type="binding site" evidence="11">
    <location>
        <position position="137"/>
    </location>
    <ligand>
        <name>substrate</name>
    </ligand>
</feature>
<dbReference type="GO" id="GO:0009073">
    <property type="term" value="P:aromatic amino acid family biosynthetic process"/>
    <property type="evidence" value="ECO:0007669"/>
    <property type="project" value="UniProtKB-KW"/>
</dbReference>